<dbReference type="Proteomes" id="UP000078250">
    <property type="component" value="Unassembled WGS sequence"/>
</dbReference>
<comment type="caution">
    <text evidence="3">The sequence shown here is derived from an EMBL/GenBank/DDBJ whole genome shotgun (WGS) entry which is preliminary data.</text>
</comment>
<dbReference type="Pfam" id="PF12568">
    <property type="entry name" value="PanZ"/>
    <property type="match status" value="1"/>
</dbReference>
<dbReference type="HAMAP" id="MF_02018">
    <property type="entry name" value="PanZ_PanM"/>
    <property type="match status" value="1"/>
</dbReference>
<evidence type="ECO:0000256" key="1">
    <source>
        <dbReference type="HAMAP-Rule" id="MF_02018"/>
    </source>
</evidence>
<feature type="binding site" evidence="1">
    <location>
        <begin position="75"/>
        <end position="82"/>
    </location>
    <ligand>
        <name>CoA</name>
        <dbReference type="ChEBI" id="CHEBI:57287"/>
    </ligand>
</feature>
<dbReference type="InterPro" id="IPR032900">
    <property type="entry name" value="PanZ"/>
</dbReference>
<evidence type="ECO:0000259" key="2">
    <source>
        <dbReference type="PROSITE" id="PS51186"/>
    </source>
</evidence>
<dbReference type="GO" id="GO:0015940">
    <property type="term" value="P:pantothenate biosynthetic process"/>
    <property type="evidence" value="ECO:0007669"/>
    <property type="project" value="UniProtKB-UniRule"/>
</dbReference>
<name>A0AAJ3HV89_PROHU</name>
<dbReference type="PROSITE" id="PS51186">
    <property type="entry name" value="GNAT"/>
    <property type="match status" value="1"/>
</dbReference>
<evidence type="ECO:0000313" key="3">
    <source>
        <dbReference type="EMBL" id="OAT48874.1"/>
    </source>
</evidence>
<protein>
    <recommendedName>
        <fullName evidence="1">PanD regulatory factor</fullName>
    </recommendedName>
</protein>
<dbReference type="CDD" id="cd04301">
    <property type="entry name" value="NAT_SF"/>
    <property type="match status" value="1"/>
</dbReference>
<keyword evidence="4" id="KW-1185">Reference proteome</keyword>
<dbReference type="InterPro" id="IPR040448">
    <property type="entry name" value="PanZ_GNAT"/>
</dbReference>
<gene>
    <name evidence="1" type="primary">panZ</name>
    <name evidence="3" type="ORF">M997_0796</name>
</gene>
<dbReference type="Gene3D" id="3.40.630.30">
    <property type="match status" value="1"/>
</dbReference>
<dbReference type="InterPro" id="IPR000182">
    <property type="entry name" value="GNAT_dom"/>
</dbReference>
<dbReference type="GO" id="GO:0016747">
    <property type="term" value="F:acyltransferase activity, transferring groups other than amino-acyl groups"/>
    <property type="evidence" value="ECO:0007669"/>
    <property type="project" value="InterPro"/>
</dbReference>
<evidence type="ECO:0000313" key="4">
    <source>
        <dbReference type="Proteomes" id="UP000078250"/>
    </source>
</evidence>
<proteinExistence type="inferred from homology"/>
<keyword evidence="1" id="KW-0566">Pantothenate biosynthesis</keyword>
<organism evidence="3 4">
    <name type="scientific">Proteus hauseri ATCC 700826</name>
    <dbReference type="NCBI Taxonomy" id="1354271"/>
    <lineage>
        <taxon>Bacteria</taxon>
        <taxon>Pseudomonadati</taxon>
        <taxon>Pseudomonadota</taxon>
        <taxon>Gammaproteobacteria</taxon>
        <taxon>Enterobacterales</taxon>
        <taxon>Morganellaceae</taxon>
        <taxon>Proteus</taxon>
    </lineage>
</organism>
<dbReference type="SUPFAM" id="SSF55729">
    <property type="entry name" value="Acyl-CoA N-acyltransferases (Nat)"/>
    <property type="match status" value="1"/>
</dbReference>
<dbReference type="RefSeq" id="WP_064718821.1">
    <property type="nucleotide sequence ID" value="NZ_LXEV01000014.1"/>
</dbReference>
<comment type="similarity">
    <text evidence="1">Belongs to the PanZ/PanM family.</text>
</comment>
<feature type="binding site" evidence="1">
    <location>
        <begin position="69"/>
        <end position="71"/>
    </location>
    <ligand>
        <name>CoA</name>
        <dbReference type="ChEBI" id="CHEBI:57287"/>
    </ligand>
</feature>
<comment type="subunit">
    <text evidence="1">Interacts with PanD in the presence of CoA.</text>
</comment>
<dbReference type="NCBIfam" id="NF033213">
    <property type="entry name" value="matur_PanM"/>
    <property type="match status" value="1"/>
</dbReference>
<accession>A0AAJ3HV89</accession>
<sequence>MKLTIEKLPQLSAQDQIDLAKIWQDTRYQTALTTPITDTKPLFVARFNERLLAACRIDLSGEQALITDFMVREVTRRRGVGHYLLTQCLSAYPYINHWQALSLPIDETEYDVAHAFLSHHQFEPSSQNHIYILNNQEYSYSK</sequence>
<dbReference type="AlphaFoldDB" id="A0AAJ3HV89"/>
<reference evidence="3 4" key="1">
    <citation type="submission" date="2016-04" db="EMBL/GenBank/DDBJ databases">
        <title>ATOL: Assembling a taxonomically balanced genome-scale reconstruction of the evolutionary history of the Enterobacteriaceae.</title>
        <authorList>
            <person name="Plunkett G.III."/>
            <person name="Neeno-Eckwall E.C."/>
            <person name="Glasner J.D."/>
            <person name="Perna N.T."/>
        </authorList>
    </citation>
    <scope>NUCLEOTIDE SEQUENCE [LARGE SCALE GENOMIC DNA]</scope>
    <source>
        <strain evidence="3 4">ATCC 700826</strain>
    </source>
</reference>
<comment type="function">
    <text evidence="1">Controls both the activation and catalytic activity of PanD in a coenzyme A (CoA)-dependent fashion.</text>
</comment>
<dbReference type="InterPro" id="IPR016181">
    <property type="entry name" value="Acyl_CoA_acyltransferase"/>
</dbReference>
<dbReference type="EMBL" id="LXEV01000014">
    <property type="protein sequence ID" value="OAT48874.1"/>
    <property type="molecule type" value="Genomic_DNA"/>
</dbReference>
<feature type="domain" description="N-acetyltransferase" evidence="2">
    <location>
        <begin position="1"/>
        <end position="142"/>
    </location>
</feature>
<dbReference type="GO" id="GO:0031638">
    <property type="term" value="P:zymogen activation"/>
    <property type="evidence" value="ECO:0007669"/>
    <property type="project" value="InterPro"/>
</dbReference>